<feature type="transmembrane region" description="Helical" evidence="12">
    <location>
        <begin position="186"/>
        <end position="205"/>
    </location>
</feature>
<feature type="transmembrane region" description="Helical" evidence="12">
    <location>
        <begin position="66"/>
        <end position="87"/>
    </location>
</feature>
<comment type="function">
    <text evidence="11">Involved in the degradation of specific anti-sigma factors.</text>
</comment>
<dbReference type="PANTHER" id="PTHR36844">
    <property type="entry name" value="PROTEASE PRSW"/>
    <property type="match status" value="1"/>
</dbReference>
<accession>A0A0A1MW27</accession>
<keyword evidence="5 11" id="KW-0645">Protease</keyword>
<evidence type="ECO:0000256" key="6">
    <source>
        <dbReference type="ARBA" id="ARBA00022692"/>
    </source>
</evidence>
<sequence length="225" mass="26185">MIAALSAGIAPAVAFMTFIYLRDRITEPLWLIVRMFIAGALIVLPIMFIQYGIHAELDNIPIVAEAFLFSAFLEEFFKWFMFMFLIYQHDEFDNHYDGIVYASAISLGFASLENVFYLLSNGVEFAWMRALYPVSSHALFGIIMGYYLGKAKMKPKNKHKYLTIAFVLPFLLHGIYNYILLGLNQFIIILSIFLAGVWFFAIYRLKHARMYDIRFLPDKMYKSNR</sequence>
<dbReference type="AlphaFoldDB" id="A0A0A1MW27"/>
<feature type="transmembrane region" description="Helical" evidence="12">
    <location>
        <begin position="131"/>
        <end position="149"/>
    </location>
</feature>
<proteinExistence type="inferred from homology"/>
<dbReference type="EMBL" id="CDGG01000001">
    <property type="protein sequence ID" value="CEI83769.1"/>
    <property type="molecule type" value="Genomic_DNA"/>
</dbReference>
<name>A0A0A1MW27_9BACI</name>
<dbReference type="InterPro" id="IPR023596">
    <property type="entry name" value="Peptidase_PrsW_arch/bac"/>
</dbReference>
<dbReference type="OrthoDB" id="5504276at2"/>
<feature type="transmembrane region" description="Helical" evidence="12">
    <location>
        <begin position="161"/>
        <end position="180"/>
    </location>
</feature>
<evidence type="ECO:0000256" key="8">
    <source>
        <dbReference type="ARBA" id="ARBA00022989"/>
    </source>
</evidence>
<comment type="subcellular location">
    <subcellularLocation>
        <location evidence="1">Cell membrane</location>
        <topology evidence="1">Multi-pass membrane protein</topology>
    </subcellularLocation>
</comment>
<dbReference type="GO" id="GO:0005886">
    <property type="term" value="C:plasma membrane"/>
    <property type="evidence" value="ECO:0007669"/>
    <property type="project" value="UniProtKB-SubCell"/>
</dbReference>
<dbReference type="NCBIfam" id="NF033739">
    <property type="entry name" value="intramemb_PrsW"/>
    <property type="match status" value="1"/>
</dbReference>
<feature type="transmembrane region" description="Helical" evidence="12">
    <location>
        <begin position="29"/>
        <end position="54"/>
    </location>
</feature>
<comment type="similarity">
    <text evidence="2 11">Belongs to the protease PrsW family.</text>
</comment>
<keyword evidence="8 12" id="KW-1133">Transmembrane helix</keyword>
<dbReference type="STRING" id="545501.BN997_03690"/>
<protein>
    <recommendedName>
        <fullName evidence="3 11">Protease PrsW</fullName>
        <ecNumber evidence="11">3.4.-.-</ecNumber>
    </recommendedName>
    <alternativeName>
        <fullName evidence="10 11">Protease responsible for activating sigma-W</fullName>
    </alternativeName>
</protein>
<keyword evidence="9 11" id="KW-0472">Membrane</keyword>
<evidence type="ECO:0000256" key="4">
    <source>
        <dbReference type="ARBA" id="ARBA00022475"/>
    </source>
</evidence>
<dbReference type="InterPro" id="IPR026898">
    <property type="entry name" value="PrsW"/>
</dbReference>
<evidence type="ECO:0000256" key="1">
    <source>
        <dbReference type="ARBA" id="ARBA00004651"/>
    </source>
</evidence>
<dbReference type="RefSeq" id="WP_042534185.1">
    <property type="nucleotide sequence ID" value="NZ_CAXOIH010000007.1"/>
</dbReference>
<keyword evidence="6 12" id="KW-0812">Transmembrane</keyword>
<keyword evidence="7 11" id="KW-0378">Hydrolase</keyword>
<feature type="transmembrane region" description="Helical" evidence="12">
    <location>
        <begin position="6"/>
        <end position="22"/>
    </location>
</feature>
<keyword evidence="14" id="KW-1185">Reference proteome</keyword>
<keyword evidence="4 11" id="KW-1003">Cell membrane</keyword>
<dbReference type="EC" id="3.4.-.-" evidence="11"/>
<dbReference type="GO" id="GO:0006508">
    <property type="term" value="P:proteolysis"/>
    <property type="evidence" value="ECO:0007669"/>
    <property type="project" value="UniProtKB-KW"/>
</dbReference>
<evidence type="ECO:0000256" key="5">
    <source>
        <dbReference type="ARBA" id="ARBA00022670"/>
    </source>
</evidence>
<evidence type="ECO:0000313" key="13">
    <source>
        <dbReference type="EMBL" id="CEI83769.1"/>
    </source>
</evidence>
<dbReference type="PIRSF" id="PIRSF016933">
    <property type="entry name" value="PrsW"/>
    <property type="match status" value="1"/>
</dbReference>
<evidence type="ECO:0000256" key="11">
    <source>
        <dbReference type="PIRNR" id="PIRNR016933"/>
    </source>
</evidence>
<reference evidence="13 14" key="1">
    <citation type="submission" date="2014-11" db="EMBL/GenBank/DDBJ databases">
        <authorList>
            <person name="Urmite Genomes Urmite Genomes"/>
        </authorList>
    </citation>
    <scope>NUCLEOTIDE SEQUENCE [LARGE SCALE GENOMIC DNA]</scope>
    <source>
        <strain evidence="13 14">Oc5</strain>
    </source>
</reference>
<organism evidence="13 14">
    <name type="scientific">Oceanobacillus oncorhynchi</name>
    <dbReference type="NCBI Taxonomy" id="545501"/>
    <lineage>
        <taxon>Bacteria</taxon>
        <taxon>Bacillati</taxon>
        <taxon>Bacillota</taxon>
        <taxon>Bacilli</taxon>
        <taxon>Bacillales</taxon>
        <taxon>Bacillaceae</taxon>
        <taxon>Oceanobacillus</taxon>
    </lineage>
</organism>
<evidence type="ECO:0000256" key="2">
    <source>
        <dbReference type="ARBA" id="ARBA00009165"/>
    </source>
</evidence>
<dbReference type="Pfam" id="PF13367">
    <property type="entry name" value="PrsW-protease"/>
    <property type="match status" value="1"/>
</dbReference>
<evidence type="ECO:0000256" key="7">
    <source>
        <dbReference type="ARBA" id="ARBA00022801"/>
    </source>
</evidence>
<evidence type="ECO:0000256" key="10">
    <source>
        <dbReference type="ARBA" id="ARBA00030345"/>
    </source>
</evidence>
<gene>
    <name evidence="13" type="primary">prsW</name>
    <name evidence="13" type="ORF">BN997_03690</name>
</gene>
<evidence type="ECO:0000256" key="12">
    <source>
        <dbReference type="SAM" id="Phobius"/>
    </source>
</evidence>
<evidence type="ECO:0000256" key="9">
    <source>
        <dbReference type="ARBA" id="ARBA00023136"/>
    </source>
</evidence>
<evidence type="ECO:0000313" key="14">
    <source>
        <dbReference type="Proteomes" id="UP000040453"/>
    </source>
</evidence>
<dbReference type="PANTHER" id="PTHR36844:SF1">
    <property type="entry name" value="PROTEASE PRSW"/>
    <property type="match status" value="1"/>
</dbReference>
<evidence type="ECO:0000256" key="3">
    <source>
        <dbReference type="ARBA" id="ARBA00018997"/>
    </source>
</evidence>
<dbReference type="Proteomes" id="UP000040453">
    <property type="component" value="Unassembled WGS sequence"/>
</dbReference>
<dbReference type="GO" id="GO:0008233">
    <property type="term" value="F:peptidase activity"/>
    <property type="evidence" value="ECO:0007669"/>
    <property type="project" value="UniProtKB-KW"/>
</dbReference>